<keyword evidence="2" id="KW-1185">Reference proteome</keyword>
<proteinExistence type="predicted"/>
<comment type="caution">
    <text evidence="1">The sequence shown here is derived from an EMBL/GenBank/DDBJ whole genome shotgun (WGS) entry which is preliminary data.</text>
</comment>
<accession>A0ABQ2VPE3</accession>
<sequence length="159" mass="17806">MQHRPSARCPVSADLWVTEHLAPLPEPIRADVREPDPPAQPLLSLALEALRFGTNVVLVFGCWSSDERFAIRWLVESVGASCDLVYVPVDLETQCARIAHRQSTTPDQTFPMSEADLVHWRTLFQELNAAQLGGHEIGSPPPGWQGWPEWAADRWPSFT</sequence>
<name>A0ABQ2VPE3_9ACTN</name>
<evidence type="ECO:0008006" key="3">
    <source>
        <dbReference type="Google" id="ProtNLM"/>
    </source>
</evidence>
<dbReference type="Pfam" id="PF13671">
    <property type="entry name" value="AAA_33"/>
    <property type="match status" value="1"/>
</dbReference>
<evidence type="ECO:0000313" key="2">
    <source>
        <dbReference type="Proteomes" id="UP000654471"/>
    </source>
</evidence>
<gene>
    <name evidence="1" type="ORF">GCM10010211_85400</name>
</gene>
<evidence type="ECO:0000313" key="1">
    <source>
        <dbReference type="EMBL" id="GGV05392.1"/>
    </source>
</evidence>
<reference evidence="2" key="1">
    <citation type="journal article" date="2019" name="Int. J. Syst. Evol. Microbiol.">
        <title>The Global Catalogue of Microorganisms (GCM) 10K type strain sequencing project: providing services to taxonomists for standard genome sequencing and annotation.</title>
        <authorList>
            <consortium name="The Broad Institute Genomics Platform"/>
            <consortium name="The Broad Institute Genome Sequencing Center for Infectious Disease"/>
            <person name="Wu L."/>
            <person name="Ma J."/>
        </authorList>
    </citation>
    <scope>NUCLEOTIDE SEQUENCE [LARGE SCALE GENOMIC DNA]</scope>
    <source>
        <strain evidence="2">JCM 3399</strain>
    </source>
</reference>
<organism evidence="1 2">
    <name type="scientific">Streptomyces albospinus</name>
    <dbReference type="NCBI Taxonomy" id="285515"/>
    <lineage>
        <taxon>Bacteria</taxon>
        <taxon>Bacillati</taxon>
        <taxon>Actinomycetota</taxon>
        <taxon>Actinomycetes</taxon>
        <taxon>Kitasatosporales</taxon>
        <taxon>Streptomycetaceae</taxon>
        <taxon>Streptomyces</taxon>
    </lineage>
</organism>
<dbReference type="EMBL" id="BMRP01000109">
    <property type="protein sequence ID" value="GGV05392.1"/>
    <property type="molecule type" value="Genomic_DNA"/>
</dbReference>
<dbReference type="Proteomes" id="UP000654471">
    <property type="component" value="Unassembled WGS sequence"/>
</dbReference>
<protein>
    <recommendedName>
        <fullName evidence="3">Kinase</fullName>
    </recommendedName>
</protein>